<dbReference type="EMBL" id="ARXV01000018">
    <property type="protein sequence ID" value="KGD63340.1"/>
    <property type="molecule type" value="Genomic_DNA"/>
</dbReference>
<dbReference type="Proteomes" id="UP000029444">
    <property type="component" value="Unassembled WGS sequence"/>
</dbReference>
<organism evidence="1 2">
    <name type="scientific">Alcanivorax nanhaiticus</name>
    <dbReference type="NCBI Taxonomy" id="1177154"/>
    <lineage>
        <taxon>Bacteria</taxon>
        <taxon>Pseudomonadati</taxon>
        <taxon>Pseudomonadota</taxon>
        <taxon>Gammaproteobacteria</taxon>
        <taxon>Oceanospirillales</taxon>
        <taxon>Alcanivoracaceae</taxon>
        <taxon>Alcanivorax</taxon>
    </lineage>
</organism>
<evidence type="ECO:0000313" key="2">
    <source>
        <dbReference type="Proteomes" id="UP000029444"/>
    </source>
</evidence>
<dbReference type="STRING" id="1177154.Y5S_03326"/>
<protein>
    <submittedName>
        <fullName evidence="1">Uncharacterized protein</fullName>
    </submittedName>
</protein>
<evidence type="ECO:0000313" key="1">
    <source>
        <dbReference type="EMBL" id="KGD63340.1"/>
    </source>
</evidence>
<gene>
    <name evidence="1" type="ORF">Y5S_03326</name>
</gene>
<accession>A0A095ULE6</accession>
<dbReference type="AlphaFoldDB" id="A0A095ULE6"/>
<reference evidence="1 2" key="1">
    <citation type="submission" date="2012-09" db="EMBL/GenBank/DDBJ databases">
        <title>Genome Sequence of alkane-degrading Bacterium Alcanivorax sp. 19-m-6.</title>
        <authorList>
            <person name="Lai Q."/>
            <person name="Shao Z."/>
        </authorList>
    </citation>
    <scope>NUCLEOTIDE SEQUENCE [LARGE SCALE GENOMIC DNA]</scope>
    <source>
        <strain evidence="1 2">19-m-6</strain>
    </source>
</reference>
<proteinExistence type="predicted"/>
<name>A0A095ULE6_9GAMM</name>
<comment type="caution">
    <text evidence="1">The sequence shown here is derived from an EMBL/GenBank/DDBJ whole genome shotgun (WGS) entry which is preliminary data.</text>
</comment>
<keyword evidence="2" id="KW-1185">Reference proteome</keyword>
<sequence length="101" mass="12106">MHRQHRQPKYRAHWIARARILLRRINAAIALSERYGRTALEWLLPMREWVREIVSLDAPSWWSEEDCLTVIPNAESRVIQYVNTIESLHSRYPKRGEQWAA</sequence>